<dbReference type="Proteomes" id="UP000541444">
    <property type="component" value="Unassembled WGS sequence"/>
</dbReference>
<dbReference type="AlphaFoldDB" id="A0A7J7N0Q3"/>
<evidence type="ECO:0008006" key="3">
    <source>
        <dbReference type="Google" id="ProtNLM"/>
    </source>
</evidence>
<sequence length="294" mass="33717">MFQRRERERQLRELASIEAPVPEDVESFVQNEVPIPINPTIVLASNFPSSTFEIGESSSVPANLIHHYMEEHYNSSDNDEVEHVNVNQVAVQLGCHFLGQMDVELYNGNGPHSRSFRKFMREYNASNAFTSLGVHMDNRVVHGRGLSSFVIHRELHHRIGSLIPNHEQDASYAQLYIYNPGAALDTRHKRNPRLNKYVLQVIQDILVRKNPFCELYRHAYEVLEDAASGDEEFNVPAYLHYSVSTDHRRYNMPTTDEIAVILLGDGSQISGVRDIIVYRMANQGLMRIRIARFV</sequence>
<gene>
    <name evidence="1" type="ORF">GIB67_019540</name>
</gene>
<accession>A0A7J7N0Q3</accession>
<reference evidence="1 2" key="1">
    <citation type="journal article" date="2020" name="IScience">
        <title>Genome Sequencing of the Endangered Kingdonia uniflora (Circaeasteraceae, Ranunculales) Reveals Potential Mechanisms of Evolutionary Specialization.</title>
        <authorList>
            <person name="Sun Y."/>
            <person name="Deng T."/>
            <person name="Zhang A."/>
            <person name="Moore M.J."/>
            <person name="Landis J.B."/>
            <person name="Lin N."/>
            <person name="Zhang H."/>
            <person name="Zhang X."/>
            <person name="Huang J."/>
            <person name="Zhang X."/>
            <person name="Sun H."/>
            <person name="Wang H."/>
        </authorList>
    </citation>
    <scope>NUCLEOTIDE SEQUENCE [LARGE SCALE GENOMIC DNA]</scope>
    <source>
        <strain evidence="1">TB1705</strain>
        <tissue evidence="1">Leaf</tissue>
    </source>
</reference>
<dbReference type="EMBL" id="JACGCM010001161">
    <property type="protein sequence ID" value="KAF6160600.1"/>
    <property type="molecule type" value="Genomic_DNA"/>
</dbReference>
<protein>
    <recommendedName>
        <fullName evidence="3">Helitron helicase-like domain-containing protein</fullName>
    </recommendedName>
</protein>
<name>A0A7J7N0Q3_9MAGN</name>
<dbReference type="OrthoDB" id="1166374at2759"/>
<evidence type="ECO:0000313" key="1">
    <source>
        <dbReference type="EMBL" id="KAF6160600.1"/>
    </source>
</evidence>
<keyword evidence="2" id="KW-1185">Reference proteome</keyword>
<proteinExistence type="predicted"/>
<comment type="caution">
    <text evidence="1">The sequence shown here is derived from an EMBL/GenBank/DDBJ whole genome shotgun (WGS) entry which is preliminary data.</text>
</comment>
<organism evidence="1 2">
    <name type="scientific">Kingdonia uniflora</name>
    <dbReference type="NCBI Taxonomy" id="39325"/>
    <lineage>
        <taxon>Eukaryota</taxon>
        <taxon>Viridiplantae</taxon>
        <taxon>Streptophyta</taxon>
        <taxon>Embryophyta</taxon>
        <taxon>Tracheophyta</taxon>
        <taxon>Spermatophyta</taxon>
        <taxon>Magnoliopsida</taxon>
        <taxon>Ranunculales</taxon>
        <taxon>Circaeasteraceae</taxon>
        <taxon>Kingdonia</taxon>
    </lineage>
</organism>
<evidence type="ECO:0000313" key="2">
    <source>
        <dbReference type="Proteomes" id="UP000541444"/>
    </source>
</evidence>
<dbReference type="PANTHER" id="PTHR45786:SF74">
    <property type="entry name" value="ATP-DEPENDENT DNA HELICASE"/>
    <property type="match status" value="1"/>
</dbReference>
<dbReference type="PANTHER" id="PTHR45786">
    <property type="entry name" value="DNA BINDING PROTEIN-LIKE"/>
    <property type="match status" value="1"/>
</dbReference>